<dbReference type="Proteomes" id="UP000186894">
    <property type="component" value="Unassembled WGS sequence"/>
</dbReference>
<accession>A0A1Q8ZNM5</accession>
<dbReference type="AlphaFoldDB" id="A0A1Q8ZNM5"/>
<proteinExistence type="predicted"/>
<keyword evidence="2" id="KW-1185">Reference proteome</keyword>
<comment type="caution">
    <text evidence="1">The sequence shown here is derived from an EMBL/GenBank/DDBJ whole genome shotgun (WGS) entry which is preliminary data.</text>
</comment>
<reference evidence="1 2" key="1">
    <citation type="submission" date="2016-09" db="EMBL/GenBank/DDBJ databases">
        <title>Rhizobium oryziradicis sp. nov., isolated from the root of rice.</title>
        <authorList>
            <person name="Zhao J."/>
            <person name="Zhang X."/>
        </authorList>
    </citation>
    <scope>NUCLEOTIDE SEQUENCE [LARGE SCALE GENOMIC DNA]</scope>
    <source>
        <strain evidence="1 2">N19</strain>
    </source>
</reference>
<name>A0A1Q8ZNM5_9HYPH</name>
<organism evidence="1 2">
    <name type="scientific">Rhizobium oryziradicis</name>
    <dbReference type="NCBI Taxonomy" id="1867956"/>
    <lineage>
        <taxon>Bacteria</taxon>
        <taxon>Pseudomonadati</taxon>
        <taxon>Pseudomonadota</taxon>
        <taxon>Alphaproteobacteria</taxon>
        <taxon>Hyphomicrobiales</taxon>
        <taxon>Rhizobiaceae</taxon>
        <taxon>Rhizobium/Agrobacterium group</taxon>
        <taxon>Rhizobium</taxon>
    </lineage>
</organism>
<evidence type="ECO:0000313" key="2">
    <source>
        <dbReference type="Proteomes" id="UP000186894"/>
    </source>
</evidence>
<evidence type="ECO:0000313" key="1">
    <source>
        <dbReference type="EMBL" id="OLP43378.1"/>
    </source>
</evidence>
<dbReference type="EMBL" id="MKIM01000028">
    <property type="protein sequence ID" value="OLP43378.1"/>
    <property type="molecule type" value="Genomic_DNA"/>
</dbReference>
<sequence>MSERFLLKEGDALLPMHSDYHINIAQRALASFFKELVPSFKVDSRTRQNIPRESSNFHVLE</sequence>
<gene>
    <name evidence="1" type="ORF">BJF95_21080</name>
</gene>
<protein>
    <submittedName>
        <fullName evidence="1">Uncharacterized protein</fullName>
    </submittedName>
</protein>